<accession>A0A0J9E8S6</accession>
<evidence type="ECO:0000313" key="2">
    <source>
        <dbReference type="EMBL" id="KMW58094.1"/>
    </source>
</evidence>
<dbReference type="InterPro" id="IPR011008">
    <property type="entry name" value="Dimeric_a/b-barrel"/>
</dbReference>
<dbReference type="PATRIC" id="fig|1675527.3.peg.3204"/>
<protein>
    <recommendedName>
        <fullName evidence="1">DUF1330 domain-containing protein</fullName>
    </recommendedName>
</protein>
<sequence>MQGEMVVAVSFPDLGALQRWNASPEYQDIIALREASSQQVMTAYGPMD</sequence>
<feature type="domain" description="DUF1330" evidence="1">
    <location>
        <begin position="4"/>
        <end position="41"/>
    </location>
</feature>
<comment type="caution">
    <text evidence="2">The sequence shown here is derived from an EMBL/GenBank/DDBJ whole genome shotgun (WGS) entry which is preliminary data.</text>
</comment>
<dbReference type="Proteomes" id="UP000037178">
    <property type="component" value="Unassembled WGS sequence"/>
</dbReference>
<dbReference type="EMBL" id="LFTY01000002">
    <property type="protein sequence ID" value="KMW58094.1"/>
    <property type="molecule type" value="Genomic_DNA"/>
</dbReference>
<dbReference type="AlphaFoldDB" id="A0A0J9E8S6"/>
<name>A0A0J9E8S6_9RHOB</name>
<evidence type="ECO:0000259" key="1">
    <source>
        <dbReference type="Pfam" id="PF07045"/>
    </source>
</evidence>
<dbReference type="Gene3D" id="3.30.70.100">
    <property type="match status" value="1"/>
</dbReference>
<dbReference type="SUPFAM" id="SSF54909">
    <property type="entry name" value="Dimeric alpha+beta barrel"/>
    <property type="match status" value="1"/>
</dbReference>
<dbReference type="InterPro" id="IPR010753">
    <property type="entry name" value="DUF1330"/>
</dbReference>
<proteinExistence type="predicted"/>
<gene>
    <name evidence="2" type="ORF">AIOL_003065</name>
</gene>
<dbReference type="Pfam" id="PF07045">
    <property type="entry name" value="DUF1330"/>
    <property type="match status" value="1"/>
</dbReference>
<reference evidence="2 3" key="1">
    <citation type="submission" date="2015-06" db="EMBL/GenBank/DDBJ databases">
        <title>Draft genome sequence of an Alphaproteobacteria species associated to the Mediterranean sponge Oscarella lobularis.</title>
        <authorList>
            <person name="Jourda C."/>
            <person name="Santini S."/>
            <person name="Claverie J.-M."/>
        </authorList>
    </citation>
    <scope>NUCLEOTIDE SEQUENCE [LARGE SCALE GENOMIC DNA]</scope>
    <source>
        <strain evidence="2">IGS</strain>
    </source>
</reference>
<evidence type="ECO:0000313" key="3">
    <source>
        <dbReference type="Proteomes" id="UP000037178"/>
    </source>
</evidence>
<keyword evidence="3" id="KW-1185">Reference proteome</keyword>
<organism evidence="2 3">
    <name type="scientific">Candidatus Rhodobacter oscarellae</name>
    <dbReference type="NCBI Taxonomy" id="1675527"/>
    <lineage>
        <taxon>Bacteria</taxon>
        <taxon>Pseudomonadati</taxon>
        <taxon>Pseudomonadota</taxon>
        <taxon>Alphaproteobacteria</taxon>
        <taxon>Rhodobacterales</taxon>
        <taxon>Rhodobacter group</taxon>
        <taxon>Rhodobacter</taxon>
    </lineage>
</organism>